<accession>A0A0S4IL53</accession>
<dbReference type="VEuPathDB" id="TriTrypDB:BSAL_52610"/>
<dbReference type="Pfam" id="PF00069">
    <property type="entry name" value="Pkinase"/>
    <property type="match status" value="1"/>
</dbReference>
<feature type="region of interest" description="Disordered" evidence="10">
    <location>
        <begin position="15"/>
        <end position="56"/>
    </location>
</feature>
<protein>
    <recommendedName>
        <fullName evidence="1">non-specific serine/threonine protein kinase</fullName>
        <ecNumber evidence="1">2.7.11.1</ecNumber>
    </recommendedName>
</protein>
<dbReference type="EC" id="2.7.11.1" evidence="1"/>
<keyword evidence="2" id="KW-0723">Serine/threonine-protein kinase</keyword>
<proteinExistence type="predicted"/>
<dbReference type="PROSITE" id="PS00107">
    <property type="entry name" value="PROTEIN_KINASE_ATP"/>
    <property type="match status" value="1"/>
</dbReference>
<organism evidence="12 13">
    <name type="scientific">Bodo saltans</name>
    <name type="common">Flagellated protozoan</name>
    <dbReference type="NCBI Taxonomy" id="75058"/>
    <lineage>
        <taxon>Eukaryota</taxon>
        <taxon>Discoba</taxon>
        <taxon>Euglenozoa</taxon>
        <taxon>Kinetoplastea</taxon>
        <taxon>Metakinetoplastina</taxon>
        <taxon>Eubodonida</taxon>
        <taxon>Bodonidae</taxon>
        <taxon>Bodo</taxon>
    </lineage>
</organism>
<evidence type="ECO:0000256" key="2">
    <source>
        <dbReference type="ARBA" id="ARBA00022527"/>
    </source>
</evidence>
<evidence type="ECO:0000256" key="4">
    <source>
        <dbReference type="ARBA" id="ARBA00022741"/>
    </source>
</evidence>
<dbReference type="GO" id="GO:0050684">
    <property type="term" value="P:regulation of mRNA processing"/>
    <property type="evidence" value="ECO:0007669"/>
    <property type="project" value="TreeGrafter"/>
</dbReference>
<evidence type="ECO:0000256" key="7">
    <source>
        <dbReference type="ARBA" id="ARBA00047899"/>
    </source>
</evidence>
<dbReference type="PANTHER" id="PTHR47634:SF9">
    <property type="entry name" value="PROTEIN KINASE DOMAIN-CONTAINING PROTEIN-RELATED"/>
    <property type="match status" value="1"/>
</dbReference>
<sequence>MSASFPVFDLRSPIFSPFSPATPKRTQTPTRAGVPTTRHGPSSGSSTPWFTDPTADLGSPVAPFSPNYFRSTAVPTARDSTPRRTSPGPSLRRTGSNITGTASFRTPPRQLRLDNTTETSPRVRTSTPTRLHAVSSMPLLKRETVEESVCSSNDLSYAETTSSASAGIRRQPPPLAKALSQTYSLTPVGFPTQPVRRAASPTISRRWDSSTALVAAAARPTTPRNTHRSTDFDVSVDRVPRLLSSPVFATSSSRQLMQQFVQRWNNRYVENQNNYKEGGYMSVNAGDVLRNRYMIMHKLGWGEFSTVWLAYDREALEPHHTFVAVKIAKCHGSVAESSKYEINLLKFMRNALRRGSPTTQLLDSFEHRGQYGSHLCMVMPVHGSNMLCIIDQMKQRKRRRSDKEIVMIKEVSMSILQGLVDLEAANVIHTDLKPENVLCSSPDPKIIQLVQGFFARNKDLIPLEAQKAFEQGDPNYLVCLADFGLSALLEPQNTHSELARAVGRKKEFVCTKSGVVSNVNGTMIQTREYRAPEILFGMDFTARTDVWSLGCMVYEMITGDFLVDPKRKTRVEKEMDVEHLAMIMQIIGPVPSRIAQLARSPNPPRYIANYFNEHGQFVHADKYRHYPRRSIAAELEVFLEPAEAERAAQFIMSCFTYDPMERCHASDLLRHSWLRAAMV</sequence>
<dbReference type="SMART" id="SM00220">
    <property type="entry name" value="S_TKc"/>
    <property type="match status" value="1"/>
</dbReference>
<gene>
    <name evidence="12" type="ORF">BSAL_52610</name>
</gene>
<dbReference type="GO" id="GO:0004674">
    <property type="term" value="F:protein serine/threonine kinase activity"/>
    <property type="evidence" value="ECO:0007669"/>
    <property type="project" value="UniProtKB-KW"/>
</dbReference>
<feature type="compositionally biased region" description="Polar residues" evidence="10">
    <location>
        <begin position="39"/>
        <end position="49"/>
    </location>
</feature>
<keyword evidence="13" id="KW-1185">Reference proteome</keyword>
<evidence type="ECO:0000256" key="1">
    <source>
        <dbReference type="ARBA" id="ARBA00012513"/>
    </source>
</evidence>
<dbReference type="Gene3D" id="3.30.200.20">
    <property type="entry name" value="Phosphorylase Kinase, domain 1"/>
    <property type="match status" value="1"/>
</dbReference>
<feature type="compositionally biased region" description="Low complexity" evidence="10">
    <location>
        <begin position="116"/>
        <end position="129"/>
    </location>
</feature>
<keyword evidence="5 12" id="KW-0418">Kinase</keyword>
<dbReference type="Proteomes" id="UP000051952">
    <property type="component" value="Unassembled WGS sequence"/>
</dbReference>
<evidence type="ECO:0000259" key="11">
    <source>
        <dbReference type="PROSITE" id="PS50011"/>
    </source>
</evidence>
<feature type="binding site" evidence="9">
    <location>
        <position position="326"/>
    </location>
    <ligand>
        <name>ATP</name>
        <dbReference type="ChEBI" id="CHEBI:30616"/>
    </ligand>
</feature>
<dbReference type="InterPro" id="IPR011009">
    <property type="entry name" value="Kinase-like_dom_sf"/>
</dbReference>
<dbReference type="AlphaFoldDB" id="A0A0S4IL53"/>
<keyword evidence="6 9" id="KW-0067">ATP-binding</keyword>
<evidence type="ECO:0000313" key="12">
    <source>
        <dbReference type="EMBL" id="CUE70794.1"/>
    </source>
</evidence>
<comment type="catalytic activity">
    <reaction evidence="8">
        <text>L-seryl-[protein] + ATP = O-phospho-L-seryl-[protein] + ADP + H(+)</text>
        <dbReference type="Rhea" id="RHEA:17989"/>
        <dbReference type="Rhea" id="RHEA-COMP:9863"/>
        <dbReference type="Rhea" id="RHEA-COMP:11604"/>
        <dbReference type="ChEBI" id="CHEBI:15378"/>
        <dbReference type="ChEBI" id="CHEBI:29999"/>
        <dbReference type="ChEBI" id="CHEBI:30616"/>
        <dbReference type="ChEBI" id="CHEBI:83421"/>
        <dbReference type="ChEBI" id="CHEBI:456216"/>
        <dbReference type="EC" id="2.7.11.1"/>
    </reaction>
</comment>
<feature type="region of interest" description="Disordered" evidence="10">
    <location>
        <begin position="68"/>
        <end position="129"/>
    </location>
</feature>
<dbReference type="InterPro" id="IPR017441">
    <property type="entry name" value="Protein_kinase_ATP_BS"/>
</dbReference>
<evidence type="ECO:0000313" key="13">
    <source>
        <dbReference type="Proteomes" id="UP000051952"/>
    </source>
</evidence>
<evidence type="ECO:0000256" key="3">
    <source>
        <dbReference type="ARBA" id="ARBA00022679"/>
    </source>
</evidence>
<comment type="catalytic activity">
    <reaction evidence="7">
        <text>L-threonyl-[protein] + ATP = O-phospho-L-threonyl-[protein] + ADP + H(+)</text>
        <dbReference type="Rhea" id="RHEA:46608"/>
        <dbReference type="Rhea" id="RHEA-COMP:11060"/>
        <dbReference type="Rhea" id="RHEA-COMP:11605"/>
        <dbReference type="ChEBI" id="CHEBI:15378"/>
        <dbReference type="ChEBI" id="CHEBI:30013"/>
        <dbReference type="ChEBI" id="CHEBI:30616"/>
        <dbReference type="ChEBI" id="CHEBI:61977"/>
        <dbReference type="ChEBI" id="CHEBI:456216"/>
        <dbReference type="EC" id="2.7.11.1"/>
    </reaction>
</comment>
<dbReference type="EMBL" id="CYKH01000089">
    <property type="protein sequence ID" value="CUE70794.1"/>
    <property type="molecule type" value="Genomic_DNA"/>
</dbReference>
<dbReference type="InterPro" id="IPR051334">
    <property type="entry name" value="SRPK"/>
</dbReference>
<dbReference type="GO" id="GO:0000245">
    <property type="term" value="P:spliceosomal complex assembly"/>
    <property type="evidence" value="ECO:0007669"/>
    <property type="project" value="TreeGrafter"/>
</dbReference>
<evidence type="ECO:0000256" key="9">
    <source>
        <dbReference type="PROSITE-ProRule" id="PRU10141"/>
    </source>
</evidence>
<dbReference type="OrthoDB" id="2649at2759"/>
<dbReference type="InterPro" id="IPR008271">
    <property type="entry name" value="Ser/Thr_kinase_AS"/>
</dbReference>
<reference evidence="13" key="1">
    <citation type="submission" date="2015-09" db="EMBL/GenBank/DDBJ databases">
        <authorList>
            <consortium name="Pathogen Informatics"/>
        </authorList>
    </citation>
    <scope>NUCLEOTIDE SEQUENCE [LARGE SCALE GENOMIC DNA]</scope>
    <source>
        <strain evidence="13">Lake Konstanz</strain>
    </source>
</reference>
<evidence type="ECO:0000256" key="10">
    <source>
        <dbReference type="SAM" id="MobiDB-lite"/>
    </source>
</evidence>
<keyword evidence="3" id="KW-0808">Transferase</keyword>
<dbReference type="OMA" id="NDHIMYR"/>
<evidence type="ECO:0000256" key="5">
    <source>
        <dbReference type="ARBA" id="ARBA00022777"/>
    </source>
</evidence>
<dbReference type="GO" id="GO:0005524">
    <property type="term" value="F:ATP binding"/>
    <property type="evidence" value="ECO:0007669"/>
    <property type="project" value="UniProtKB-UniRule"/>
</dbReference>
<dbReference type="InterPro" id="IPR000719">
    <property type="entry name" value="Prot_kinase_dom"/>
</dbReference>
<name>A0A0S4IL53_BODSA</name>
<dbReference type="PANTHER" id="PTHR47634">
    <property type="entry name" value="PROTEIN KINASE DOMAIN-CONTAINING PROTEIN-RELATED"/>
    <property type="match status" value="1"/>
</dbReference>
<dbReference type="Gene3D" id="1.10.510.10">
    <property type="entry name" value="Transferase(Phosphotransferase) domain 1"/>
    <property type="match status" value="1"/>
</dbReference>
<dbReference type="PROSITE" id="PS50011">
    <property type="entry name" value="PROTEIN_KINASE_DOM"/>
    <property type="match status" value="1"/>
</dbReference>
<evidence type="ECO:0000256" key="6">
    <source>
        <dbReference type="ARBA" id="ARBA00022840"/>
    </source>
</evidence>
<evidence type="ECO:0000256" key="8">
    <source>
        <dbReference type="ARBA" id="ARBA00048679"/>
    </source>
</evidence>
<keyword evidence="4 9" id="KW-0547">Nucleotide-binding</keyword>
<feature type="domain" description="Protein kinase" evidence="11">
    <location>
        <begin position="293"/>
        <end position="674"/>
    </location>
</feature>
<dbReference type="PROSITE" id="PS00108">
    <property type="entry name" value="PROTEIN_KINASE_ST"/>
    <property type="match status" value="1"/>
</dbReference>
<feature type="compositionally biased region" description="Polar residues" evidence="10">
    <location>
        <begin position="83"/>
        <end position="104"/>
    </location>
</feature>
<dbReference type="SUPFAM" id="SSF56112">
    <property type="entry name" value="Protein kinase-like (PK-like)"/>
    <property type="match status" value="1"/>
</dbReference>